<evidence type="ECO:0000313" key="1">
    <source>
        <dbReference type="EMBL" id="GAA4136626.1"/>
    </source>
</evidence>
<dbReference type="RefSeq" id="WP_229350093.1">
    <property type="nucleotide sequence ID" value="NZ_BAABAO010000013.1"/>
</dbReference>
<evidence type="ECO:0000313" key="2">
    <source>
        <dbReference type="Proteomes" id="UP001501333"/>
    </source>
</evidence>
<keyword evidence="2" id="KW-1185">Reference proteome</keyword>
<name>A0ABP7YJ99_9FLAO</name>
<accession>A0ABP7YJ99</accession>
<organism evidence="1 2">
    <name type="scientific">Flavobacterium chungbukense</name>
    <dbReference type="NCBI Taxonomy" id="877464"/>
    <lineage>
        <taxon>Bacteria</taxon>
        <taxon>Pseudomonadati</taxon>
        <taxon>Bacteroidota</taxon>
        <taxon>Flavobacteriia</taxon>
        <taxon>Flavobacteriales</taxon>
        <taxon>Flavobacteriaceae</taxon>
        <taxon>Flavobacterium</taxon>
    </lineage>
</organism>
<gene>
    <name evidence="1" type="ORF">GCM10022250_33490</name>
</gene>
<dbReference type="Proteomes" id="UP001501333">
    <property type="component" value="Unassembled WGS sequence"/>
</dbReference>
<dbReference type="EMBL" id="BAABAO010000013">
    <property type="protein sequence ID" value="GAA4136626.1"/>
    <property type="molecule type" value="Genomic_DNA"/>
</dbReference>
<reference evidence="2" key="1">
    <citation type="journal article" date="2019" name="Int. J. Syst. Evol. Microbiol.">
        <title>The Global Catalogue of Microorganisms (GCM) 10K type strain sequencing project: providing services to taxonomists for standard genome sequencing and annotation.</title>
        <authorList>
            <consortium name="The Broad Institute Genomics Platform"/>
            <consortium name="The Broad Institute Genome Sequencing Center for Infectious Disease"/>
            <person name="Wu L."/>
            <person name="Ma J."/>
        </authorList>
    </citation>
    <scope>NUCLEOTIDE SEQUENCE [LARGE SCALE GENOMIC DNA]</scope>
    <source>
        <strain evidence="2">JCM 17386</strain>
    </source>
</reference>
<sequence length="63" mass="7478">MTNQITTELKEKFPDKEKDLHFKKPTATTISDSIYLYGMTIEQYREGKEIHSKFIDQLQQLIN</sequence>
<protein>
    <submittedName>
        <fullName evidence="1">Uncharacterized protein</fullName>
    </submittedName>
</protein>
<comment type="caution">
    <text evidence="1">The sequence shown here is derived from an EMBL/GenBank/DDBJ whole genome shotgun (WGS) entry which is preliminary data.</text>
</comment>
<proteinExistence type="predicted"/>